<dbReference type="RefSeq" id="WP_381166881.1">
    <property type="nucleotide sequence ID" value="NZ_JBHSFK010000026.1"/>
</dbReference>
<feature type="region of interest" description="Disordered" evidence="8">
    <location>
        <begin position="692"/>
        <end position="802"/>
    </location>
</feature>
<dbReference type="InterPro" id="IPR000719">
    <property type="entry name" value="Prot_kinase_dom"/>
</dbReference>
<accession>A0ABV9AWW2</accession>
<dbReference type="Gene3D" id="1.10.101.10">
    <property type="entry name" value="PGBD-like superfamily/PGBD"/>
    <property type="match status" value="1"/>
</dbReference>
<evidence type="ECO:0000256" key="6">
    <source>
        <dbReference type="ARBA" id="ARBA00022840"/>
    </source>
</evidence>
<dbReference type="EC" id="2.7.11.1" evidence="2"/>
<feature type="compositionally biased region" description="Low complexity" evidence="8">
    <location>
        <begin position="780"/>
        <end position="797"/>
    </location>
</feature>
<dbReference type="Pfam" id="PF01471">
    <property type="entry name" value="PG_binding_1"/>
    <property type="match status" value="1"/>
</dbReference>
<dbReference type="GO" id="GO:0016301">
    <property type="term" value="F:kinase activity"/>
    <property type="evidence" value="ECO:0007669"/>
    <property type="project" value="UniProtKB-KW"/>
</dbReference>
<sequence>MTHQRPTPPSPAAHDAAALRQSGATPLRVNDPLRVGPFVPLALLGSGGMGRVYLARAADGGPGLFAVKVIRPEYAEDVQFQRRFEREAAVHTRIGPPYVPRLCGTGFDDELLWMATEYIPGLDLTDAVRGAGALPVHTVWRLAAELGRALAVLSAADVVHRDLKPSNVLLSLQGTHLIDFGISKAADASALTGTGNRVGTAAYMSPEYLRTGRCDAASDVFSLAGTLTYAVTGHAPFGDGTGVDVMHRVAFEEPNAEVTGAVSAADPDLGALLTRCLAKEPAQRPTPADLIDIAGPRAGTPEWPERLQAEVLSRQRANETLRSLPVERAVLLRPRANRETGRAGRRADGARAEGYVPADGARAEGYVPADSARAEGHALADSARAEGHAPADGARADGYAPADGSAWPAAAGADGLGPGVTDASSEAEWLDEPAGAAHPSNDARGEGAGPRGSGPAGAGPVGAGPAGAGSLGAGPAVSGPLGTGAAGAGSVGRGATGSGSAGAGQADSGSPNPGQADSRSAGAGQADSGSPNPGQAGSRSAGGGAASSRLDGRSGESGAPLGGDPAVGDASAERAARVGGGAPGEGSRSDRPGSGALSEAARADGAAGFDVSPRADGAAGPDVPPRADAADVPGPTDAGSAGLGAARSRRRGKRALTVVACAALCAVAAGLFVLLRPGQQATAIAPGAVRTASGTVTGGLPGNTVPTGASGAPERASAAGSSSGRADDSEGEDEGQDEGGDAGSGSGTGAAGQPVVSGRPADSGGQAGGDPTTPSDEDTVAATDPVTAPTTPAAEPVGQPWNTDCNYYPGKKRTQEGDTGKRVFQIQCILSKRGYDLGSTGIDGVYGAGTVSAVRAFQTDKGLVVDGIIRRATWDVLRATV</sequence>
<dbReference type="Pfam" id="PF00069">
    <property type="entry name" value="Pkinase"/>
    <property type="match status" value="1"/>
</dbReference>
<evidence type="ECO:0000256" key="9">
    <source>
        <dbReference type="SAM" id="Phobius"/>
    </source>
</evidence>
<dbReference type="PROSITE" id="PS50011">
    <property type="entry name" value="PROTEIN_KINASE_DOM"/>
    <property type="match status" value="1"/>
</dbReference>
<proteinExistence type="inferred from homology"/>
<protein>
    <recommendedName>
        <fullName evidence="2">non-specific serine/threonine protein kinase</fullName>
        <ecNumber evidence="2">2.7.11.1</ecNumber>
    </recommendedName>
</protein>
<dbReference type="CDD" id="cd14014">
    <property type="entry name" value="STKc_PknB_like"/>
    <property type="match status" value="1"/>
</dbReference>
<evidence type="ECO:0000259" key="10">
    <source>
        <dbReference type="PROSITE" id="PS50011"/>
    </source>
</evidence>
<evidence type="ECO:0000256" key="4">
    <source>
        <dbReference type="ARBA" id="ARBA00022741"/>
    </source>
</evidence>
<keyword evidence="9" id="KW-1133">Transmembrane helix</keyword>
<dbReference type="InterPro" id="IPR036366">
    <property type="entry name" value="PGBDSf"/>
</dbReference>
<gene>
    <name evidence="11" type="ORF">ACFPIH_33745</name>
</gene>
<evidence type="ECO:0000256" key="5">
    <source>
        <dbReference type="ARBA" id="ARBA00022777"/>
    </source>
</evidence>
<feature type="domain" description="Protein kinase" evidence="10">
    <location>
        <begin position="38"/>
        <end position="298"/>
    </location>
</feature>
<feature type="transmembrane region" description="Helical" evidence="9">
    <location>
        <begin position="655"/>
        <end position="675"/>
    </location>
</feature>
<feature type="compositionally biased region" description="Low complexity" evidence="8">
    <location>
        <begin position="400"/>
        <end position="413"/>
    </location>
</feature>
<dbReference type="InterPro" id="IPR017441">
    <property type="entry name" value="Protein_kinase_ATP_BS"/>
</dbReference>
<dbReference type="Proteomes" id="UP001595839">
    <property type="component" value="Unassembled WGS sequence"/>
</dbReference>
<organism evidence="11 12">
    <name type="scientific">Streptomyces vulcanius</name>
    <dbReference type="NCBI Taxonomy" id="1441876"/>
    <lineage>
        <taxon>Bacteria</taxon>
        <taxon>Bacillati</taxon>
        <taxon>Actinomycetota</taxon>
        <taxon>Actinomycetes</taxon>
        <taxon>Kitasatosporales</taxon>
        <taxon>Streptomycetaceae</taxon>
        <taxon>Streptomyces</taxon>
    </lineage>
</organism>
<evidence type="ECO:0000256" key="3">
    <source>
        <dbReference type="ARBA" id="ARBA00022679"/>
    </source>
</evidence>
<keyword evidence="12" id="KW-1185">Reference proteome</keyword>
<dbReference type="InterPro" id="IPR036365">
    <property type="entry name" value="PGBD-like_sf"/>
</dbReference>
<name>A0ABV9AWW2_9ACTN</name>
<feature type="compositionally biased region" description="Low complexity" evidence="8">
    <location>
        <begin position="708"/>
        <end position="724"/>
    </location>
</feature>
<keyword evidence="9" id="KW-0812">Transmembrane</keyword>
<comment type="similarity">
    <text evidence="1">Belongs to the protein kinase superfamily. NEK Ser/Thr protein kinase family. NIMA subfamily.</text>
</comment>
<feature type="compositionally biased region" description="Gly residues" evidence="8">
    <location>
        <begin position="446"/>
        <end position="466"/>
    </location>
</feature>
<dbReference type="InterPro" id="IPR002477">
    <property type="entry name" value="Peptidoglycan-bd-like"/>
</dbReference>
<dbReference type="PROSITE" id="PS00107">
    <property type="entry name" value="PROTEIN_KINASE_ATP"/>
    <property type="match status" value="1"/>
</dbReference>
<feature type="compositionally biased region" description="Gly residues" evidence="8">
    <location>
        <begin position="741"/>
        <end position="750"/>
    </location>
</feature>
<dbReference type="PANTHER" id="PTHR43671:SF13">
    <property type="entry name" value="SERINE_THREONINE-PROTEIN KINASE NEK2"/>
    <property type="match status" value="1"/>
</dbReference>
<keyword evidence="9" id="KW-0472">Membrane</keyword>
<evidence type="ECO:0000256" key="7">
    <source>
        <dbReference type="PROSITE-ProRule" id="PRU10141"/>
    </source>
</evidence>
<dbReference type="PANTHER" id="PTHR43671">
    <property type="entry name" value="SERINE/THREONINE-PROTEIN KINASE NEK"/>
    <property type="match status" value="1"/>
</dbReference>
<keyword evidence="6 7" id="KW-0067">ATP-binding</keyword>
<evidence type="ECO:0000256" key="2">
    <source>
        <dbReference type="ARBA" id="ARBA00012513"/>
    </source>
</evidence>
<dbReference type="SUPFAM" id="SSF47090">
    <property type="entry name" value="PGBD-like"/>
    <property type="match status" value="1"/>
</dbReference>
<keyword evidence="5 11" id="KW-0418">Kinase</keyword>
<dbReference type="PROSITE" id="PS00108">
    <property type="entry name" value="PROTEIN_KINASE_ST"/>
    <property type="match status" value="1"/>
</dbReference>
<comment type="caution">
    <text evidence="11">The sequence shown here is derived from an EMBL/GenBank/DDBJ whole genome shotgun (WGS) entry which is preliminary data.</text>
</comment>
<dbReference type="SUPFAM" id="SSF56112">
    <property type="entry name" value="Protein kinase-like (PK-like)"/>
    <property type="match status" value="1"/>
</dbReference>
<dbReference type="EMBL" id="JBHSFK010000026">
    <property type="protein sequence ID" value="MFC4504413.1"/>
    <property type="molecule type" value="Genomic_DNA"/>
</dbReference>
<evidence type="ECO:0000256" key="1">
    <source>
        <dbReference type="ARBA" id="ARBA00010886"/>
    </source>
</evidence>
<reference evidence="12" key="1">
    <citation type="journal article" date="2019" name="Int. J. Syst. Evol. Microbiol.">
        <title>The Global Catalogue of Microorganisms (GCM) 10K type strain sequencing project: providing services to taxonomists for standard genome sequencing and annotation.</title>
        <authorList>
            <consortium name="The Broad Institute Genomics Platform"/>
            <consortium name="The Broad Institute Genome Sequencing Center for Infectious Disease"/>
            <person name="Wu L."/>
            <person name="Ma J."/>
        </authorList>
    </citation>
    <scope>NUCLEOTIDE SEQUENCE [LARGE SCALE GENOMIC DNA]</scope>
    <source>
        <strain evidence="12">CGMCC 4.7177</strain>
    </source>
</reference>
<evidence type="ECO:0000313" key="12">
    <source>
        <dbReference type="Proteomes" id="UP001595839"/>
    </source>
</evidence>
<dbReference type="InterPro" id="IPR011009">
    <property type="entry name" value="Kinase-like_dom_sf"/>
</dbReference>
<feature type="region of interest" description="Disordered" evidence="8">
    <location>
        <begin position="373"/>
        <end position="466"/>
    </location>
</feature>
<dbReference type="InterPro" id="IPR008271">
    <property type="entry name" value="Ser/Thr_kinase_AS"/>
</dbReference>
<dbReference type="InterPro" id="IPR050660">
    <property type="entry name" value="NEK_Ser/Thr_kinase"/>
</dbReference>
<feature type="compositionally biased region" description="Basic and acidic residues" evidence="8">
    <location>
        <begin position="373"/>
        <end position="389"/>
    </location>
</feature>
<dbReference type="Gene3D" id="3.30.200.20">
    <property type="entry name" value="Phosphorylase Kinase, domain 1"/>
    <property type="match status" value="1"/>
</dbReference>
<evidence type="ECO:0000256" key="8">
    <source>
        <dbReference type="SAM" id="MobiDB-lite"/>
    </source>
</evidence>
<dbReference type="Gene3D" id="1.10.510.10">
    <property type="entry name" value="Transferase(Phosphotransferase) domain 1"/>
    <property type="match status" value="1"/>
</dbReference>
<evidence type="ECO:0000313" key="11">
    <source>
        <dbReference type="EMBL" id="MFC4504413.1"/>
    </source>
</evidence>
<feature type="binding site" evidence="7">
    <location>
        <position position="68"/>
    </location>
    <ligand>
        <name>ATP</name>
        <dbReference type="ChEBI" id="CHEBI:30616"/>
    </ligand>
</feature>
<feature type="region of interest" description="Disordered" evidence="8">
    <location>
        <begin position="486"/>
        <end position="649"/>
    </location>
</feature>
<dbReference type="SMART" id="SM00220">
    <property type="entry name" value="S_TKc"/>
    <property type="match status" value="1"/>
</dbReference>
<keyword evidence="4 7" id="KW-0547">Nucleotide-binding</keyword>
<feature type="compositionally biased region" description="Gly residues" evidence="8">
    <location>
        <begin position="486"/>
        <end position="502"/>
    </location>
</feature>
<keyword evidence="3" id="KW-0808">Transferase</keyword>
<feature type="compositionally biased region" description="Acidic residues" evidence="8">
    <location>
        <begin position="729"/>
        <end position="740"/>
    </location>
</feature>